<dbReference type="PROSITE" id="PS50035">
    <property type="entry name" value="PLD"/>
    <property type="match status" value="2"/>
</dbReference>
<comment type="caution">
    <text evidence="7">The sequence shown here is derived from an EMBL/GenBank/DDBJ whole genome shotgun (WGS) entry which is preliminary data.</text>
</comment>
<evidence type="ECO:0000256" key="2">
    <source>
        <dbReference type="ARBA" id="ARBA00022737"/>
    </source>
</evidence>
<evidence type="ECO:0000256" key="4">
    <source>
        <dbReference type="ARBA" id="ARBA00022963"/>
    </source>
</evidence>
<feature type="domain" description="PLD phosphodiesterase" evidence="6">
    <location>
        <begin position="169"/>
        <end position="196"/>
    </location>
</feature>
<reference evidence="7" key="1">
    <citation type="submission" date="2013-08" db="EMBL/GenBank/DDBJ databases">
        <title>Gene expansion shapes genome architecture in the human pathogen Lichtheimia corymbifera: an evolutionary genomics analysis in the ancient terrestrial Mucorales (Mucoromycotina).</title>
        <authorList>
            <person name="Schwartze V.U."/>
            <person name="Winter S."/>
            <person name="Shelest E."/>
            <person name="Marcet-Houben M."/>
            <person name="Horn F."/>
            <person name="Wehner S."/>
            <person name="Hoffmann K."/>
            <person name="Riege K."/>
            <person name="Sammeth M."/>
            <person name="Nowrousian M."/>
            <person name="Valiante V."/>
            <person name="Linde J."/>
            <person name="Jacobsen I.D."/>
            <person name="Marz M."/>
            <person name="Brakhage A.A."/>
            <person name="Gabaldon T."/>
            <person name="Bocker S."/>
            <person name="Voigt K."/>
        </authorList>
    </citation>
    <scope>NUCLEOTIDE SEQUENCE [LARGE SCALE GENOMIC DNA]</scope>
    <source>
        <strain evidence="7">FSU 9682</strain>
    </source>
</reference>
<dbReference type="SUPFAM" id="SSF56024">
    <property type="entry name" value="Phospholipase D/nuclease"/>
    <property type="match status" value="2"/>
</dbReference>
<dbReference type="PANTHER" id="PTHR18896">
    <property type="entry name" value="PHOSPHOLIPASE D"/>
    <property type="match status" value="1"/>
</dbReference>
<dbReference type="InterPro" id="IPR015679">
    <property type="entry name" value="PLipase_D_fam"/>
</dbReference>
<dbReference type="AlphaFoldDB" id="A0A068SCW8"/>
<dbReference type="CDD" id="cd09138">
    <property type="entry name" value="PLDc_vPLD1_2_yPLD_like_1"/>
    <property type="match status" value="1"/>
</dbReference>
<accession>A0A068SCW8</accession>
<dbReference type="CDD" id="cd09141">
    <property type="entry name" value="PLDc_vPLD1_2_yPLD_like_2"/>
    <property type="match status" value="1"/>
</dbReference>
<keyword evidence="3" id="KW-0378">Hydrolase</keyword>
<feature type="domain" description="PLD phosphodiesterase" evidence="6">
    <location>
        <begin position="574"/>
        <end position="601"/>
    </location>
</feature>
<dbReference type="PANTHER" id="PTHR18896:SF186">
    <property type="entry name" value="PHOSPHOLIPASE D"/>
    <property type="match status" value="1"/>
</dbReference>
<dbReference type="GO" id="GO:0006654">
    <property type="term" value="P:phosphatidic acid biosynthetic process"/>
    <property type="evidence" value="ECO:0007669"/>
    <property type="project" value="InterPro"/>
</dbReference>
<dbReference type="Pfam" id="PF13091">
    <property type="entry name" value="PLDc_2"/>
    <property type="match status" value="1"/>
</dbReference>
<evidence type="ECO:0000313" key="7">
    <source>
        <dbReference type="EMBL" id="CDH60109.1"/>
    </source>
</evidence>
<name>A0A068SCW8_9FUNG</name>
<dbReference type="SMART" id="SM00155">
    <property type="entry name" value="PLDc"/>
    <property type="match status" value="2"/>
</dbReference>
<dbReference type="EMBL" id="CBTN010000083">
    <property type="protein sequence ID" value="CDH60109.1"/>
    <property type="molecule type" value="Genomic_DNA"/>
</dbReference>
<evidence type="ECO:0000313" key="8">
    <source>
        <dbReference type="Proteomes" id="UP000027586"/>
    </source>
</evidence>
<proteinExistence type="predicted"/>
<dbReference type="EC" id="3.1.4.4" evidence="1"/>
<keyword evidence="2" id="KW-0677">Repeat</keyword>
<dbReference type="GO" id="GO:0009395">
    <property type="term" value="P:phospholipid catabolic process"/>
    <property type="evidence" value="ECO:0007669"/>
    <property type="project" value="TreeGrafter"/>
</dbReference>
<dbReference type="InterPro" id="IPR001736">
    <property type="entry name" value="PLipase_D/transphosphatidylase"/>
</dbReference>
<evidence type="ECO:0000256" key="3">
    <source>
        <dbReference type="ARBA" id="ARBA00022801"/>
    </source>
</evidence>
<sequence>MACASGLVTFVGDFRTRIRHKFIHFFHAAEEHQETEEEREHNFQTKLHRYNSFAPVRHDSQVKFFVDGHDYCWAVSEAIESAKHVIFIEDWWLTPELYLRRPASRYPEYRIDALLKRKAEEGVKIYIVVYKEVEVAMTLDSRHTKHWLQDLHANIVVQRHPDHAIGGTFFWSHHEKFVVVDQRIAFLGGIDLCFGRWDTHTHQLADFQGPEQNMRLFPGQDYSDARVCDFKDVQNWDMVLIDRSIVPRMPWHDMSLCMVGGPVLDVCRHFCERWNFIKHEKALDKERVPFIQPPLGGFNNYQKFKLPEADDRGHRRHRFEPGTRGVKGTCRTQVLRSVGEWSIGLETEHSIQNAYIAAIHDAKHFVYIENQFFITATEKDDNDILKNQIGQAIVRRIIRAHEERDNFKVIVLMPLMPAFPADLATKEAANARLIMYYQYVSICRGGKSIMEKLEAAGIDPSQYIRFYSLRSYDRINRRKMEEMLVRAAGYSSDVTQSLEQQVEATAVSEEGEAKIRWSAEVYDADSCIASDSIAHYAMKDGGDLMKEPWITDTSSSAPRDAAAEREEREAYVSEESYIHAKLLIADDRLVIMGSANLNDRSQCGDRDSEIALLVEDQDMIPSRMNGRYYEAAKFAATLRRQLWKEHLGLLPHEPADEVNDAMLPLPVPQIDHTGTEEDRLVMDPLGEDTQKLWNSTARTNTEAFRKVFHCVPDDNVTTWDEYHSFYPDQNKVDIGHIADKEMPVSVIRQELSQIRGHLVEFPTKFLENVDMKGESIPFLSDAVQELYT</sequence>
<dbReference type="STRING" id="1263082.A0A068SCW8"/>
<dbReference type="Gene3D" id="3.30.870.10">
    <property type="entry name" value="Endonuclease Chain A"/>
    <property type="match status" value="3"/>
</dbReference>
<evidence type="ECO:0000256" key="5">
    <source>
        <dbReference type="ARBA" id="ARBA00023098"/>
    </source>
</evidence>
<dbReference type="GO" id="GO:0035556">
    <property type="term" value="P:intracellular signal transduction"/>
    <property type="evidence" value="ECO:0007669"/>
    <property type="project" value="InterPro"/>
</dbReference>
<organism evidence="7 8">
    <name type="scientific">Lichtheimia corymbifera JMRC:FSU:9682</name>
    <dbReference type="NCBI Taxonomy" id="1263082"/>
    <lineage>
        <taxon>Eukaryota</taxon>
        <taxon>Fungi</taxon>
        <taxon>Fungi incertae sedis</taxon>
        <taxon>Mucoromycota</taxon>
        <taxon>Mucoromycotina</taxon>
        <taxon>Mucoromycetes</taxon>
        <taxon>Mucorales</taxon>
        <taxon>Lichtheimiaceae</taxon>
        <taxon>Lichtheimia</taxon>
    </lineage>
</organism>
<protein>
    <recommendedName>
        <fullName evidence="1">phospholipase D</fullName>
        <ecNumber evidence="1">3.1.4.4</ecNumber>
    </recommendedName>
</protein>
<dbReference type="OrthoDB" id="14911at2759"/>
<dbReference type="Pfam" id="PF00614">
    <property type="entry name" value="PLDc"/>
    <property type="match status" value="1"/>
</dbReference>
<evidence type="ECO:0000256" key="1">
    <source>
        <dbReference type="ARBA" id="ARBA00012027"/>
    </source>
</evidence>
<dbReference type="VEuPathDB" id="FungiDB:LCOR_10901.1"/>
<gene>
    <name evidence="7" type="ORF">LCOR_10901.1</name>
</gene>
<dbReference type="InterPro" id="IPR025202">
    <property type="entry name" value="PLD-like_dom"/>
</dbReference>
<keyword evidence="5" id="KW-0443">Lipid metabolism</keyword>
<dbReference type="Proteomes" id="UP000027586">
    <property type="component" value="Unassembled WGS sequence"/>
</dbReference>
<keyword evidence="4" id="KW-0442">Lipid degradation</keyword>
<keyword evidence="8" id="KW-1185">Reference proteome</keyword>
<evidence type="ECO:0000259" key="6">
    <source>
        <dbReference type="PROSITE" id="PS50035"/>
    </source>
</evidence>
<dbReference type="PIRSF" id="PIRSF009376">
    <property type="entry name" value="Phospholipase_D_euk"/>
    <property type="match status" value="1"/>
</dbReference>
<dbReference type="InterPro" id="IPR016555">
    <property type="entry name" value="PLipase_D_euk"/>
</dbReference>
<dbReference type="GO" id="GO:0004630">
    <property type="term" value="F:phospholipase D activity"/>
    <property type="evidence" value="ECO:0007669"/>
    <property type="project" value="UniProtKB-EC"/>
</dbReference>